<dbReference type="PANTHER" id="PTHR24303:SF31">
    <property type="entry name" value="CYTOCHROME P450 307A1-RELATED"/>
    <property type="match status" value="1"/>
</dbReference>
<dbReference type="Proteomes" id="UP000826656">
    <property type="component" value="Unassembled WGS sequence"/>
</dbReference>
<dbReference type="InterPro" id="IPR001128">
    <property type="entry name" value="Cyt_P450"/>
</dbReference>
<evidence type="ECO:0000256" key="2">
    <source>
        <dbReference type="ARBA" id="ARBA00022723"/>
    </source>
</evidence>
<gene>
    <name evidence="6" type="ORF">KY290_022579</name>
</gene>
<dbReference type="PANTHER" id="PTHR24303">
    <property type="entry name" value="HEME-BINDING MONOOXYGENASE FAMILY"/>
    <property type="match status" value="1"/>
</dbReference>
<dbReference type="PRINTS" id="PR00463">
    <property type="entry name" value="EP450I"/>
</dbReference>
<name>A0ABQ7V4T8_SOLTU</name>
<comment type="caution">
    <text evidence="6">The sequence shown here is derived from an EMBL/GenBank/DDBJ whole genome shotgun (WGS) entry which is preliminary data.</text>
</comment>
<keyword evidence="5" id="KW-0503">Monooxygenase</keyword>
<evidence type="ECO:0000256" key="1">
    <source>
        <dbReference type="ARBA" id="ARBA00001971"/>
    </source>
</evidence>
<dbReference type="EMBL" id="JAIVGD010000015">
    <property type="protein sequence ID" value="KAH0759086.1"/>
    <property type="molecule type" value="Genomic_DNA"/>
</dbReference>
<dbReference type="Gene3D" id="1.10.630.10">
    <property type="entry name" value="Cytochrome P450"/>
    <property type="match status" value="1"/>
</dbReference>
<proteinExistence type="predicted"/>
<reference evidence="6 7" key="1">
    <citation type="journal article" date="2021" name="bioRxiv">
        <title>Chromosome-scale and haplotype-resolved genome assembly of a tetraploid potato cultivar.</title>
        <authorList>
            <person name="Sun H."/>
            <person name="Jiao W.-B."/>
            <person name="Krause K."/>
            <person name="Campoy J.A."/>
            <person name="Goel M."/>
            <person name="Folz-Donahue K."/>
            <person name="Kukat C."/>
            <person name="Huettel B."/>
            <person name="Schneeberger K."/>
        </authorList>
    </citation>
    <scope>NUCLEOTIDE SEQUENCE [LARGE SCALE GENOMIC DNA]</scope>
    <source>
        <strain evidence="6">SolTubOtavaFocal</strain>
        <tissue evidence="6">Leaves</tissue>
    </source>
</reference>
<keyword evidence="3" id="KW-0560">Oxidoreductase</keyword>
<organism evidence="6 7">
    <name type="scientific">Solanum tuberosum</name>
    <name type="common">Potato</name>
    <dbReference type="NCBI Taxonomy" id="4113"/>
    <lineage>
        <taxon>Eukaryota</taxon>
        <taxon>Viridiplantae</taxon>
        <taxon>Streptophyta</taxon>
        <taxon>Embryophyta</taxon>
        <taxon>Tracheophyta</taxon>
        <taxon>Spermatophyta</taxon>
        <taxon>Magnoliopsida</taxon>
        <taxon>eudicotyledons</taxon>
        <taxon>Gunneridae</taxon>
        <taxon>Pentapetalae</taxon>
        <taxon>asterids</taxon>
        <taxon>lamiids</taxon>
        <taxon>Solanales</taxon>
        <taxon>Solanaceae</taxon>
        <taxon>Solanoideae</taxon>
        <taxon>Solaneae</taxon>
        <taxon>Solanum</taxon>
    </lineage>
</organism>
<evidence type="ECO:0008006" key="8">
    <source>
        <dbReference type="Google" id="ProtNLM"/>
    </source>
</evidence>
<accession>A0ABQ7V4T8</accession>
<evidence type="ECO:0000256" key="5">
    <source>
        <dbReference type="ARBA" id="ARBA00023033"/>
    </source>
</evidence>
<comment type="cofactor">
    <cofactor evidence="1">
        <name>heme</name>
        <dbReference type="ChEBI" id="CHEBI:30413"/>
    </cofactor>
</comment>
<evidence type="ECO:0000256" key="3">
    <source>
        <dbReference type="ARBA" id="ARBA00023002"/>
    </source>
</evidence>
<evidence type="ECO:0000313" key="6">
    <source>
        <dbReference type="EMBL" id="KAH0759086.1"/>
    </source>
</evidence>
<keyword evidence="4" id="KW-0408">Iron</keyword>
<keyword evidence="2" id="KW-0479">Metal-binding</keyword>
<sequence length="209" mass="24110">MVIEIFFFNSLQKSSALRSEETIILIRGTGKRCVSEEEIGTEKVLKWFGYKGIEKRMISAHKKRNEFLNSLFDEFRQKKVSPISVSESSTDGNRKKKGTLVETLLFLQESEPEFYTDDLIKCVLQALFIAGTETTSMTIRWAMRLLLAHPQAFHKLRAEIDSKVGNERLLNESDFTNLPYLQCVDAEIIPSSTASVASLLIRRLYYWWQ</sequence>
<dbReference type="SUPFAM" id="SSF48264">
    <property type="entry name" value="Cytochrome P450"/>
    <property type="match status" value="1"/>
</dbReference>
<dbReference type="Pfam" id="PF00067">
    <property type="entry name" value="p450"/>
    <property type="match status" value="1"/>
</dbReference>
<evidence type="ECO:0000313" key="7">
    <source>
        <dbReference type="Proteomes" id="UP000826656"/>
    </source>
</evidence>
<dbReference type="InterPro" id="IPR036396">
    <property type="entry name" value="Cyt_P450_sf"/>
</dbReference>
<protein>
    <recommendedName>
        <fullName evidence="8">Cytochrome P450</fullName>
    </recommendedName>
</protein>
<evidence type="ECO:0000256" key="4">
    <source>
        <dbReference type="ARBA" id="ARBA00023004"/>
    </source>
</evidence>
<dbReference type="InterPro" id="IPR002401">
    <property type="entry name" value="Cyt_P450_E_grp-I"/>
</dbReference>
<keyword evidence="7" id="KW-1185">Reference proteome</keyword>